<dbReference type="GO" id="GO:0016042">
    <property type="term" value="P:lipid catabolic process"/>
    <property type="evidence" value="ECO:0007669"/>
    <property type="project" value="UniProtKB-KW"/>
</dbReference>
<keyword evidence="2" id="KW-0443">Lipid metabolism</keyword>
<evidence type="ECO:0000256" key="1">
    <source>
        <dbReference type="ARBA" id="ARBA00022963"/>
    </source>
</evidence>
<dbReference type="AlphaFoldDB" id="A0A6P8YTJ7"/>
<evidence type="ECO:0000313" key="4">
    <source>
        <dbReference type="Proteomes" id="UP000515158"/>
    </source>
</evidence>
<dbReference type="PANTHER" id="PTHR11005">
    <property type="entry name" value="LYSOSOMAL ACID LIPASE-RELATED"/>
    <property type="match status" value="1"/>
</dbReference>
<dbReference type="InParanoid" id="A0A6P8YTJ7"/>
<sequence>MHEFWDFSWNENGLIDLPSIIDYVLETTGRDKLMTIGHSMGVTAQVVLMSERPSYADKIICSVVLAPPVFFSTPPAVLATVRRFFQVLPQLKNSIGRNVVNDKLPFTEQCMIPYCFSQSNNKFSDMCRAAIHLLMGKPQKRMDNDYALKMLAHFPGGASIRQVLHYLQVVESARICQAHYKSKGVFKKYDFGSEKNLKLYGSPHSPAYNLSAITTPMHVYYGTSDGLVSPVDAQKFVDTFPSVKEVHILPYNHVDFVLADDVGETLIRPIVKTLLKYI</sequence>
<reference evidence="5" key="1">
    <citation type="submission" date="2025-08" db="UniProtKB">
        <authorList>
            <consortium name="RefSeq"/>
        </authorList>
    </citation>
    <scope>IDENTIFICATION</scope>
    <source>
        <tissue evidence="5">Total insect</tissue>
    </source>
</reference>
<evidence type="ECO:0000256" key="2">
    <source>
        <dbReference type="ARBA" id="ARBA00023098"/>
    </source>
</evidence>
<accession>A0A6P8YTJ7</accession>
<evidence type="ECO:0000259" key="3">
    <source>
        <dbReference type="Pfam" id="PF00561"/>
    </source>
</evidence>
<dbReference type="InterPro" id="IPR000073">
    <property type="entry name" value="AB_hydrolase_1"/>
</dbReference>
<dbReference type="KEGG" id="tpal:117644872"/>
<dbReference type="SUPFAM" id="SSF53474">
    <property type="entry name" value="alpha/beta-Hydrolases"/>
    <property type="match status" value="1"/>
</dbReference>
<dbReference type="Pfam" id="PF00561">
    <property type="entry name" value="Abhydrolase_1"/>
    <property type="match status" value="1"/>
</dbReference>
<proteinExistence type="predicted"/>
<keyword evidence="4" id="KW-1185">Reference proteome</keyword>
<dbReference type="OrthoDB" id="9974421at2759"/>
<dbReference type="Proteomes" id="UP000515158">
    <property type="component" value="Unplaced"/>
</dbReference>
<dbReference type="RefSeq" id="XP_034240431.1">
    <property type="nucleotide sequence ID" value="XM_034384540.1"/>
</dbReference>
<name>A0A6P8YTJ7_THRPL</name>
<protein>
    <submittedName>
        <fullName evidence="5">Lipase 1-like</fullName>
    </submittedName>
</protein>
<organism evidence="5">
    <name type="scientific">Thrips palmi</name>
    <name type="common">Melon thrips</name>
    <dbReference type="NCBI Taxonomy" id="161013"/>
    <lineage>
        <taxon>Eukaryota</taxon>
        <taxon>Metazoa</taxon>
        <taxon>Ecdysozoa</taxon>
        <taxon>Arthropoda</taxon>
        <taxon>Hexapoda</taxon>
        <taxon>Insecta</taxon>
        <taxon>Pterygota</taxon>
        <taxon>Neoptera</taxon>
        <taxon>Paraneoptera</taxon>
        <taxon>Thysanoptera</taxon>
        <taxon>Terebrantia</taxon>
        <taxon>Thripoidea</taxon>
        <taxon>Thripidae</taxon>
        <taxon>Thrips</taxon>
    </lineage>
</organism>
<keyword evidence="1" id="KW-0442">Lipid degradation</keyword>
<dbReference type="GeneID" id="117644872"/>
<dbReference type="InterPro" id="IPR029058">
    <property type="entry name" value="AB_hydrolase_fold"/>
</dbReference>
<dbReference type="Gene3D" id="3.40.50.1820">
    <property type="entry name" value="alpha/beta hydrolase"/>
    <property type="match status" value="1"/>
</dbReference>
<evidence type="ECO:0000313" key="5">
    <source>
        <dbReference type="RefSeq" id="XP_034240431.1"/>
    </source>
</evidence>
<feature type="domain" description="AB hydrolase-1" evidence="3">
    <location>
        <begin position="11"/>
        <end position="257"/>
    </location>
</feature>
<gene>
    <name evidence="5" type="primary">LOC117644872</name>
</gene>